<name>A0A917S6K7_9ACTN</name>
<gene>
    <name evidence="2" type="ORF">GCM10011575_20020</name>
</gene>
<reference evidence="2" key="2">
    <citation type="submission" date="2020-09" db="EMBL/GenBank/DDBJ databases">
        <authorList>
            <person name="Sun Q."/>
            <person name="Zhou Y."/>
        </authorList>
    </citation>
    <scope>NUCLEOTIDE SEQUENCE</scope>
    <source>
        <strain evidence="2">CGMCC 4.7306</strain>
    </source>
</reference>
<feature type="domain" description="HipA-like kinase" evidence="1">
    <location>
        <begin position="24"/>
        <end position="230"/>
    </location>
</feature>
<reference evidence="2" key="1">
    <citation type="journal article" date="2014" name="Int. J. Syst. Evol. Microbiol.">
        <title>Complete genome sequence of Corynebacterium casei LMG S-19264T (=DSM 44701T), isolated from a smear-ripened cheese.</title>
        <authorList>
            <consortium name="US DOE Joint Genome Institute (JGI-PGF)"/>
            <person name="Walter F."/>
            <person name="Albersmeier A."/>
            <person name="Kalinowski J."/>
            <person name="Ruckert C."/>
        </authorList>
    </citation>
    <scope>NUCLEOTIDE SEQUENCE</scope>
    <source>
        <strain evidence="2">CGMCC 4.7306</strain>
    </source>
</reference>
<evidence type="ECO:0000313" key="2">
    <source>
        <dbReference type="EMBL" id="GGL61451.1"/>
    </source>
</evidence>
<proteinExistence type="predicted"/>
<evidence type="ECO:0000259" key="1">
    <source>
        <dbReference type="Pfam" id="PF20613"/>
    </source>
</evidence>
<dbReference type="Pfam" id="PF20613">
    <property type="entry name" value="HipA_2"/>
    <property type="match status" value="1"/>
</dbReference>
<dbReference type="EMBL" id="BMMZ01000004">
    <property type="protein sequence ID" value="GGL61451.1"/>
    <property type="molecule type" value="Genomic_DNA"/>
</dbReference>
<dbReference type="InterPro" id="IPR046748">
    <property type="entry name" value="HipA_2"/>
</dbReference>
<sequence>MTESPPPAVQTSLPSVTAITYLTPLREGGSLPAIMEADDLGTYVVKFVGAGQGPKALVSEIIVGELARAVGIRTPDLALVDVDGELARSEPDFEVQDLVQASAGLNLGVDYLPGSVGYDRSFPVPDDEAARVVWMDALVANVDRSARNTNLLIWHHNLWAIDHGACLRFHHSWGDPERFAQSAYRYDDHVLAGVGDPRSVHDELAARITGRLLDSITALVPDSWLEPDPSRPDPGAPADPAAARAAYRDYLLARLDAAEEWLP</sequence>
<evidence type="ECO:0000313" key="3">
    <source>
        <dbReference type="Proteomes" id="UP000613840"/>
    </source>
</evidence>
<organism evidence="2 3">
    <name type="scientific">Microlunatus endophyticus</name>
    <dbReference type="NCBI Taxonomy" id="1716077"/>
    <lineage>
        <taxon>Bacteria</taxon>
        <taxon>Bacillati</taxon>
        <taxon>Actinomycetota</taxon>
        <taxon>Actinomycetes</taxon>
        <taxon>Propionibacteriales</taxon>
        <taxon>Propionibacteriaceae</taxon>
        <taxon>Microlunatus</taxon>
    </lineage>
</organism>
<dbReference type="RefSeq" id="WP_229669915.1">
    <property type="nucleotide sequence ID" value="NZ_BMMZ01000004.1"/>
</dbReference>
<dbReference type="Proteomes" id="UP000613840">
    <property type="component" value="Unassembled WGS sequence"/>
</dbReference>
<keyword evidence="3" id="KW-1185">Reference proteome</keyword>
<comment type="caution">
    <text evidence="2">The sequence shown here is derived from an EMBL/GenBank/DDBJ whole genome shotgun (WGS) entry which is preliminary data.</text>
</comment>
<accession>A0A917S6K7</accession>
<protein>
    <recommendedName>
        <fullName evidence="1">HipA-like kinase domain-containing protein</fullName>
    </recommendedName>
</protein>
<dbReference type="AlphaFoldDB" id="A0A917S6K7"/>